<dbReference type="Gene3D" id="3.30.1490.150">
    <property type="entry name" value="Hypothetical protein ph0010, domain 2"/>
    <property type="match status" value="1"/>
</dbReference>
<feature type="compositionally biased region" description="Low complexity" evidence="3">
    <location>
        <begin position="299"/>
        <end position="310"/>
    </location>
</feature>
<dbReference type="EMBL" id="CAADFL010000318">
    <property type="protein sequence ID" value="VFK14355.1"/>
    <property type="molecule type" value="Genomic_DNA"/>
</dbReference>
<evidence type="ECO:0000313" key="7">
    <source>
        <dbReference type="EMBL" id="VFK14355.1"/>
    </source>
</evidence>
<name>A0A450T4P6_9GAMM</name>
<sequence>MNTLSANTVSTSTAAAVRPPAVAGLFYPGDPGALREMVVGFLNESDTNRQQVPPAMAKAPPVPAPKAIIAPHAGFIYSGSTAAAAYGTLAPVRSRIRRVVLLGPAHRVGFRGLAATGADFFRTPLGDIPIDREAIAAVADLPQVVLLDAAHAEEHSLEVHLPFLAEVLDNFLLVPLVVGEARPEEVAQVLERLWGGPDTLIVISSDLSHYLSYDEARKQDNATAHAIETLDVGAIHPHDACGRYPIGGLLQLAKRHNMVVQRLGLCNSGDTAGDKGRVVGYGAWAFFEPEESMKRTTLSGDNSNGNNNGGDTREASSARQQAGLSRADRQTLLQIAADSIDHGLKHGKPLPMDPAAFPLHLQEEYATFVTLEKGGQLRGCIGSLQARQPLVEDIAHNAFQAAFRDPRFPLLDREERGQLEIKLSLLTPAEPMTFDSEADLIGQLRPGVDGLILEAGPHRATFLPSVWESLPEPVQFLHHLKMKAGLAPVAWPSDITVSRYTAEIISPE</sequence>
<gene>
    <name evidence="6" type="ORF">BECKFM1743A_GA0114220_102892</name>
    <name evidence="7" type="ORF">BECKFM1743B_GA0114221_103183</name>
    <name evidence="5" type="ORF">BECKFM1743C_GA0114222_100162</name>
</gene>
<dbReference type="AlphaFoldDB" id="A0A450T4P6"/>
<dbReference type="CDD" id="cd07361">
    <property type="entry name" value="MEMO_like"/>
    <property type="match status" value="1"/>
</dbReference>
<dbReference type="EMBL" id="CAADEZ010000289">
    <property type="protein sequence ID" value="VFJ61634.1"/>
    <property type="molecule type" value="Genomic_DNA"/>
</dbReference>
<evidence type="ECO:0000256" key="1">
    <source>
        <dbReference type="ARBA" id="ARBA00006315"/>
    </source>
</evidence>
<dbReference type="Gene3D" id="3.30.700.20">
    <property type="entry name" value="Hypothetical protein ph0010, domain 1"/>
    <property type="match status" value="1"/>
</dbReference>
<dbReference type="PANTHER" id="PTHR11060">
    <property type="entry name" value="PROTEIN MEMO1"/>
    <property type="match status" value="1"/>
</dbReference>
<dbReference type="InterPro" id="IPR036071">
    <property type="entry name" value="AMMECR1_dom_sf"/>
</dbReference>
<dbReference type="NCBIfam" id="TIGR04336">
    <property type="entry name" value="AmmeMemoSam_B"/>
    <property type="match status" value="1"/>
</dbReference>
<dbReference type="InterPro" id="IPR027485">
    <property type="entry name" value="AMMECR1_N"/>
</dbReference>
<dbReference type="Pfam" id="PF01871">
    <property type="entry name" value="AMMECR1"/>
    <property type="match status" value="1"/>
</dbReference>
<dbReference type="NCBIfam" id="TIGR04335">
    <property type="entry name" value="AmmeMemoSam_A"/>
    <property type="match status" value="1"/>
</dbReference>
<evidence type="ECO:0000259" key="4">
    <source>
        <dbReference type="PROSITE" id="PS51112"/>
    </source>
</evidence>
<proteinExistence type="inferred from homology"/>
<dbReference type="InterPro" id="IPR027623">
    <property type="entry name" value="AmmeMemoSam_A"/>
</dbReference>
<accession>A0A450T4P6</accession>
<organism evidence="6">
    <name type="scientific">Candidatus Kentrum sp. FM</name>
    <dbReference type="NCBI Taxonomy" id="2126340"/>
    <lineage>
        <taxon>Bacteria</taxon>
        <taxon>Pseudomonadati</taxon>
        <taxon>Pseudomonadota</taxon>
        <taxon>Gammaproteobacteria</taxon>
        <taxon>Candidatus Kentrum</taxon>
    </lineage>
</organism>
<dbReference type="HAMAP" id="MF_00055">
    <property type="entry name" value="MEMO1"/>
    <property type="match status" value="1"/>
</dbReference>
<dbReference type="Gene3D" id="3.40.830.10">
    <property type="entry name" value="LigB-like"/>
    <property type="match status" value="1"/>
</dbReference>
<dbReference type="InterPro" id="IPR002737">
    <property type="entry name" value="MEMO1_fam"/>
</dbReference>
<feature type="domain" description="AMMECR1" evidence="4">
    <location>
        <begin position="327"/>
        <end position="508"/>
    </location>
</feature>
<dbReference type="NCBIfam" id="TIGR00296">
    <property type="entry name" value="TIGR00296 family protein"/>
    <property type="match status" value="1"/>
</dbReference>
<dbReference type="InterPro" id="IPR023473">
    <property type="entry name" value="AMMECR1"/>
</dbReference>
<dbReference type="PROSITE" id="PS51112">
    <property type="entry name" value="AMMECR1"/>
    <property type="match status" value="1"/>
</dbReference>
<protein>
    <recommendedName>
        <fullName evidence="2">MEMO1 family protein BECKFM1743A_GA0114220_102892</fullName>
    </recommendedName>
</protein>
<reference evidence="6" key="1">
    <citation type="submission" date="2019-02" db="EMBL/GenBank/DDBJ databases">
        <authorList>
            <person name="Gruber-Vodicka R. H."/>
            <person name="Seah K. B. B."/>
        </authorList>
    </citation>
    <scope>NUCLEOTIDE SEQUENCE</scope>
    <source>
        <strain evidence="6">BECK_BZ163</strain>
        <strain evidence="7">BECK_BZ164</strain>
        <strain evidence="5">BECK_BZ165</strain>
    </source>
</reference>
<dbReference type="InterPro" id="IPR002733">
    <property type="entry name" value="AMMECR1_domain"/>
</dbReference>
<evidence type="ECO:0000256" key="2">
    <source>
        <dbReference type="HAMAP-Rule" id="MF_00055"/>
    </source>
</evidence>
<evidence type="ECO:0000313" key="6">
    <source>
        <dbReference type="EMBL" id="VFJ61634.1"/>
    </source>
</evidence>
<comment type="similarity">
    <text evidence="1 2">Belongs to the MEMO1 family.</text>
</comment>
<evidence type="ECO:0000256" key="3">
    <source>
        <dbReference type="SAM" id="MobiDB-lite"/>
    </source>
</evidence>
<dbReference type="SUPFAM" id="SSF143447">
    <property type="entry name" value="AMMECR1-like"/>
    <property type="match status" value="1"/>
</dbReference>
<feature type="region of interest" description="Disordered" evidence="3">
    <location>
        <begin position="294"/>
        <end position="324"/>
    </location>
</feature>
<dbReference type="PANTHER" id="PTHR11060:SF0">
    <property type="entry name" value="PROTEIN MEMO1"/>
    <property type="match status" value="1"/>
</dbReference>
<evidence type="ECO:0000313" key="5">
    <source>
        <dbReference type="EMBL" id="VFJ44747.1"/>
    </source>
</evidence>
<dbReference type="Pfam" id="PF01875">
    <property type="entry name" value="Memo"/>
    <property type="match status" value="1"/>
</dbReference>
<dbReference type="EMBL" id="CAADFA010000016">
    <property type="protein sequence ID" value="VFJ44747.1"/>
    <property type="molecule type" value="Genomic_DNA"/>
</dbReference>